<feature type="transmembrane region" description="Helical" evidence="1">
    <location>
        <begin position="126"/>
        <end position="148"/>
    </location>
</feature>
<gene>
    <name evidence="3" type="ORF">PNOK_0839200</name>
</gene>
<feature type="transmembrane region" description="Helical" evidence="1">
    <location>
        <begin position="160"/>
        <end position="184"/>
    </location>
</feature>
<reference evidence="3 4" key="1">
    <citation type="journal article" date="2017" name="Mol. Ecol.">
        <title>Comparative and population genomic landscape of Phellinus noxius: A hypervariable fungus causing root rot in trees.</title>
        <authorList>
            <person name="Chung C.L."/>
            <person name="Lee T.J."/>
            <person name="Akiba M."/>
            <person name="Lee H.H."/>
            <person name="Kuo T.H."/>
            <person name="Liu D."/>
            <person name="Ke H.M."/>
            <person name="Yokoi T."/>
            <person name="Roa M.B."/>
            <person name="Lu M.J."/>
            <person name="Chang Y.Y."/>
            <person name="Ann P.J."/>
            <person name="Tsai J.N."/>
            <person name="Chen C.Y."/>
            <person name="Tzean S.S."/>
            <person name="Ota Y."/>
            <person name="Hattori T."/>
            <person name="Sahashi N."/>
            <person name="Liou R.F."/>
            <person name="Kikuchi T."/>
            <person name="Tsai I.J."/>
        </authorList>
    </citation>
    <scope>NUCLEOTIDE SEQUENCE [LARGE SCALE GENOMIC DNA]</scope>
    <source>
        <strain evidence="3 4">FFPRI411160</strain>
    </source>
</reference>
<dbReference type="EMBL" id="NBII01000008">
    <property type="protein sequence ID" value="PAV16772.1"/>
    <property type="molecule type" value="Genomic_DNA"/>
</dbReference>
<keyword evidence="1" id="KW-1133">Transmembrane helix</keyword>
<accession>A0A286UB07</accession>
<dbReference type="InParanoid" id="A0A286UB07"/>
<dbReference type="STRING" id="2282107.A0A286UB07"/>
<feature type="transmembrane region" description="Helical" evidence="1">
    <location>
        <begin position="52"/>
        <end position="73"/>
    </location>
</feature>
<sequence>MEMTREEWRDVLWLLSPWLIGGYLDFLFQGVLYCQFVNYHTYYKDDRCALKLVVYSLAVLTTLKSAQVFLLVWMQSVVYFTDIEGAIQLSYNAWWQVGNAVMVATIGVYVQAFFLHRLKVISGSWLVILPNATIFLLAYIAIILATYFNTARRLEHLARWFAIHFACTFVGDLLLASSTAYFLLRCSQNNGLKQNNTLINSLIRLTFQTCAPATLCAMFNLIFSQAYRGNDKLVSAAFNMALPKLYAISMMWTINARRSLRLVNSSRSISSREPRFVEELEDIQLDTSLSSIQIHTQIETIQHIDDHGDIYAVLKKKRARKKEITAPKQSLCVEVPEESESSSFKASPI</sequence>
<dbReference type="PANTHER" id="PTHR40465">
    <property type="entry name" value="CHROMOSOME 1, WHOLE GENOME SHOTGUN SEQUENCE"/>
    <property type="match status" value="1"/>
</dbReference>
<feature type="transmembrane region" description="Helical" evidence="1">
    <location>
        <begin position="233"/>
        <end position="254"/>
    </location>
</feature>
<dbReference type="AlphaFoldDB" id="A0A286UB07"/>
<dbReference type="OrthoDB" id="3268841at2759"/>
<dbReference type="InterPro" id="IPR045339">
    <property type="entry name" value="DUF6534"/>
</dbReference>
<feature type="transmembrane region" description="Helical" evidence="1">
    <location>
        <begin position="205"/>
        <end position="227"/>
    </location>
</feature>
<comment type="caution">
    <text evidence="3">The sequence shown here is derived from an EMBL/GenBank/DDBJ whole genome shotgun (WGS) entry which is preliminary data.</text>
</comment>
<dbReference type="Pfam" id="PF20152">
    <property type="entry name" value="DUF6534"/>
    <property type="match status" value="1"/>
</dbReference>
<dbReference type="PANTHER" id="PTHR40465:SF1">
    <property type="entry name" value="DUF6534 DOMAIN-CONTAINING PROTEIN"/>
    <property type="match status" value="1"/>
</dbReference>
<proteinExistence type="predicted"/>
<protein>
    <recommendedName>
        <fullName evidence="2">DUF6534 domain-containing protein</fullName>
    </recommendedName>
</protein>
<keyword evidence="4" id="KW-1185">Reference proteome</keyword>
<organism evidence="3 4">
    <name type="scientific">Pyrrhoderma noxium</name>
    <dbReference type="NCBI Taxonomy" id="2282107"/>
    <lineage>
        <taxon>Eukaryota</taxon>
        <taxon>Fungi</taxon>
        <taxon>Dikarya</taxon>
        <taxon>Basidiomycota</taxon>
        <taxon>Agaricomycotina</taxon>
        <taxon>Agaricomycetes</taxon>
        <taxon>Hymenochaetales</taxon>
        <taxon>Hymenochaetaceae</taxon>
        <taxon>Pyrrhoderma</taxon>
    </lineage>
</organism>
<evidence type="ECO:0000313" key="3">
    <source>
        <dbReference type="EMBL" id="PAV16772.1"/>
    </source>
</evidence>
<evidence type="ECO:0000313" key="4">
    <source>
        <dbReference type="Proteomes" id="UP000217199"/>
    </source>
</evidence>
<feature type="transmembrane region" description="Helical" evidence="1">
    <location>
        <begin position="93"/>
        <end position="114"/>
    </location>
</feature>
<keyword evidence="1" id="KW-0812">Transmembrane</keyword>
<name>A0A286UB07_9AGAM</name>
<evidence type="ECO:0000259" key="2">
    <source>
        <dbReference type="Pfam" id="PF20152"/>
    </source>
</evidence>
<evidence type="ECO:0000256" key="1">
    <source>
        <dbReference type="SAM" id="Phobius"/>
    </source>
</evidence>
<feature type="transmembrane region" description="Helical" evidence="1">
    <location>
        <begin position="20"/>
        <end position="40"/>
    </location>
</feature>
<dbReference type="Proteomes" id="UP000217199">
    <property type="component" value="Unassembled WGS sequence"/>
</dbReference>
<keyword evidence="1" id="KW-0472">Membrane</keyword>
<feature type="domain" description="DUF6534" evidence="2">
    <location>
        <begin position="169"/>
        <end position="259"/>
    </location>
</feature>